<dbReference type="Pfam" id="PF00481">
    <property type="entry name" value="PP2C"/>
    <property type="match status" value="1"/>
</dbReference>
<dbReference type="SMR" id="A0A1D6FIA6"/>
<sequence>MLEVWREACVNAFKTMDRELGVQARVDCGFSGTTAVCAIKQGEDLVVANLGDSTAVLVTVSETGYLKAMQLTTDQKPNVPRESS</sequence>
<dbReference type="AlphaFoldDB" id="A0A1D6FIA6"/>
<evidence type="ECO:0000256" key="4">
    <source>
        <dbReference type="ARBA" id="ARBA00047761"/>
    </source>
</evidence>
<dbReference type="InParanoid" id="A0A1D6FIA6"/>
<protein>
    <recommendedName>
        <fullName evidence="1">protein-serine/threonine phosphatase</fullName>
        <ecNumber evidence="1">3.1.3.16</ecNumber>
    </recommendedName>
</protein>
<comment type="catalytic activity">
    <reaction evidence="4">
        <text>O-phospho-L-seryl-[protein] + H2O = L-seryl-[protein] + phosphate</text>
        <dbReference type="Rhea" id="RHEA:20629"/>
        <dbReference type="Rhea" id="RHEA-COMP:9863"/>
        <dbReference type="Rhea" id="RHEA-COMP:11604"/>
        <dbReference type="ChEBI" id="CHEBI:15377"/>
        <dbReference type="ChEBI" id="CHEBI:29999"/>
        <dbReference type="ChEBI" id="CHEBI:43474"/>
        <dbReference type="ChEBI" id="CHEBI:83421"/>
        <dbReference type="EC" id="3.1.3.16"/>
    </reaction>
</comment>
<comment type="catalytic activity">
    <reaction evidence="5">
        <text>O-phospho-L-threonyl-[protein] + H2O = L-threonyl-[protein] + phosphate</text>
        <dbReference type="Rhea" id="RHEA:47004"/>
        <dbReference type="Rhea" id="RHEA-COMP:11060"/>
        <dbReference type="Rhea" id="RHEA-COMP:11605"/>
        <dbReference type="ChEBI" id="CHEBI:15377"/>
        <dbReference type="ChEBI" id="CHEBI:30013"/>
        <dbReference type="ChEBI" id="CHEBI:43474"/>
        <dbReference type="ChEBI" id="CHEBI:61977"/>
        <dbReference type="EC" id="3.1.3.16"/>
    </reaction>
</comment>
<keyword evidence="3" id="KW-0904">Protein phosphatase</keyword>
<reference evidence="6" key="1">
    <citation type="submission" date="2015-12" db="EMBL/GenBank/DDBJ databases">
        <title>Update maize B73 reference genome by single molecule sequencing technologies.</title>
        <authorList>
            <consortium name="Maize Genome Sequencing Project"/>
            <person name="Ware D."/>
        </authorList>
    </citation>
    <scope>NUCLEOTIDE SEQUENCE</scope>
    <source>
        <tissue evidence="6">Seedling</tissue>
    </source>
</reference>
<proteinExistence type="predicted"/>
<dbReference type="GO" id="GO:0004722">
    <property type="term" value="F:protein serine/threonine phosphatase activity"/>
    <property type="evidence" value="ECO:0007669"/>
    <property type="project" value="UniProtKB-EC"/>
</dbReference>
<evidence type="ECO:0000256" key="3">
    <source>
        <dbReference type="ARBA" id="ARBA00022912"/>
    </source>
</evidence>
<name>A0A1D6FIA6_MAIZE</name>
<dbReference type="Gene3D" id="3.60.40.10">
    <property type="entry name" value="PPM-type phosphatase domain"/>
    <property type="match status" value="1"/>
</dbReference>
<dbReference type="OMA" id="WREACVN"/>
<dbReference type="PROSITE" id="PS51746">
    <property type="entry name" value="PPM_2"/>
    <property type="match status" value="1"/>
</dbReference>
<gene>
    <name evidence="6" type="ORF">ZEAMMB73_Zm00001d009234</name>
</gene>
<organism evidence="6">
    <name type="scientific">Zea mays</name>
    <name type="common">Maize</name>
    <dbReference type="NCBI Taxonomy" id="4577"/>
    <lineage>
        <taxon>Eukaryota</taxon>
        <taxon>Viridiplantae</taxon>
        <taxon>Streptophyta</taxon>
        <taxon>Embryophyta</taxon>
        <taxon>Tracheophyta</taxon>
        <taxon>Spermatophyta</taxon>
        <taxon>Magnoliopsida</taxon>
        <taxon>Liliopsida</taxon>
        <taxon>Poales</taxon>
        <taxon>Poaceae</taxon>
        <taxon>PACMAD clade</taxon>
        <taxon>Panicoideae</taxon>
        <taxon>Andropogonodae</taxon>
        <taxon>Andropogoneae</taxon>
        <taxon>Tripsacinae</taxon>
        <taxon>Zea</taxon>
    </lineage>
</organism>
<evidence type="ECO:0000256" key="5">
    <source>
        <dbReference type="ARBA" id="ARBA00048336"/>
    </source>
</evidence>
<accession>A0A1D6FIA6</accession>
<evidence type="ECO:0000256" key="2">
    <source>
        <dbReference type="ARBA" id="ARBA00022801"/>
    </source>
</evidence>
<dbReference type="InterPro" id="IPR036457">
    <property type="entry name" value="PPM-type-like_dom_sf"/>
</dbReference>
<dbReference type="InterPro" id="IPR015655">
    <property type="entry name" value="PP2C"/>
</dbReference>
<dbReference type="EC" id="3.1.3.16" evidence="1"/>
<dbReference type="InterPro" id="IPR001932">
    <property type="entry name" value="PPM-type_phosphatase-like_dom"/>
</dbReference>
<evidence type="ECO:0000256" key="1">
    <source>
        <dbReference type="ARBA" id="ARBA00013081"/>
    </source>
</evidence>
<dbReference type="SUPFAM" id="SSF81606">
    <property type="entry name" value="PP2C-like"/>
    <property type="match status" value="1"/>
</dbReference>
<dbReference type="EMBL" id="CM000784">
    <property type="protein sequence ID" value="AQK91531.1"/>
    <property type="molecule type" value="Genomic_DNA"/>
</dbReference>
<keyword evidence="2" id="KW-0378">Hydrolase</keyword>
<evidence type="ECO:0000313" key="6">
    <source>
        <dbReference type="EMBL" id="AQK91531.1"/>
    </source>
</evidence>
<dbReference type="PANTHER" id="PTHR47992">
    <property type="entry name" value="PROTEIN PHOSPHATASE"/>
    <property type="match status" value="1"/>
</dbReference>